<dbReference type="InterPro" id="IPR018496">
    <property type="entry name" value="PsdUridine_synth_RsuA/RluB_CS"/>
</dbReference>
<dbReference type="InterPro" id="IPR036986">
    <property type="entry name" value="S4_RNA-bd_sf"/>
</dbReference>
<dbReference type="Pfam" id="PF01479">
    <property type="entry name" value="S4"/>
    <property type="match status" value="1"/>
</dbReference>
<dbReference type="SUPFAM" id="SSF55174">
    <property type="entry name" value="Alpha-L RNA-binding motif"/>
    <property type="match status" value="1"/>
</dbReference>
<dbReference type="PROSITE" id="PS01149">
    <property type="entry name" value="PSI_RSU"/>
    <property type="match status" value="1"/>
</dbReference>
<dbReference type="InterPro" id="IPR020094">
    <property type="entry name" value="TruA/RsuA/RluB/E/F_N"/>
</dbReference>
<comment type="similarity">
    <text evidence="1 4">Belongs to the pseudouridine synthase RsuA family.</text>
</comment>
<reference evidence="6" key="1">
    <citation type="submission" date="2020-07" db="EMBL/GenBank/DDBJ databases">
        <title>Severe corrosion of carbon steel in oil field produced water can be linked to methanogenic archaea containing a special type of NiFe hydrogenase.</title>
        <authorList>
            <person name="Lahme S."/>
            <person name="Mand J."/>
            <person name="Longwell J."/>
            <person name="Smith R."/>
            <person name="Enning D."/>
        </authorList>
    </citation>
    <scope>NUCLEOTIDE SEQUENCE</scope>
    <source>
        <strain evidence="6">MIC098Bin6</strain>
    </source>
</reference>
<dbReference type="EC" id="5.4.99.-" evidence="4"/>
<dbReference type="Gene3D" id="3.30.70.1560">
    <property type="entry name" value="Alpha-L RNA-binding motif"/>
    <property type="match status" value="1"/>
</dbReference>
<evidence type="ECO:0000256" key="1">
    <source>
        <dbReference type="ARBA" id="ARBA00008348"/>
    </source>
</evidence>
<accession>A0A931CWY7</accession>
<dbReference type="EMBL" id="JACCQK010000150">
    <property type="protein sequence ID" value="MBG0778934.1"/>
    <property type="molecule type" value="Genomic_DNA"/>
</dbReference>
<evidence type="ECO:0000259" key="5">
    <source>
        <dbReference type="SMART" id="SM00363"/>
    </source>
</evidence>
<dbReference type="FunFam" id="3.10.290.10:FF:000003">
    <property type="entry name" value="Pseudouridine synthase"/>
    <property type="match status" value="1"/>
</dbReference>
<dbReference type="SUPFAM" id="SSF55120">
    <property type="entry name" value="Pseudouridine synthase"/>
    <property type="match status" value="1"/>
</dbReference>
<dbReference type="SMART" id="SM00363">
    <property type="entry name" value="S4"/>
    <property type="match status" value="1"/>
</dbReference>
<dbReference type="Gene3D" id="3.30.70.580">
    <property type="entry name" value="Pseudouridine synthase I, catalytic domain, N-terminal subdomain"/>
    <property type="match status" value="1"/>
</dbReference>
<dbReference type="Gene3D" id="3.10.290.10">
    <property type="entry name" value="RNA-binding S4 domain"/>
    <property type="match status" value="1"/>
</dbReference>
<dbReference type="PANTHER" id="PTHR47683:SF2">
    <property type="entry name" value="RNA-BINDING S4 DOMAIN-CONTAINING PROTEIN"/>
    <property type="match status" value="1"/>
</dbReference>
<evidence type="ECO:0000256" key="3">
    <source>
        <dbReference type="PROSITE-ProRule" id="PRU00182"/>
    </source>
</evidence>
<evidence type="ECO:0000313" key="7">
    <source>
        <dbReference type="Proteomes" id="UP000706172"/>
    </source>
</evidence>
<evidence type="ECO:0000256" key="2">
    <source>
        <dbReference type="ARBA" id="ARBA00023235"/>
    </source>
</evidence>
<keyword evidence="3" id="KW-0694">RNA-binding</keyword>
<gene>
    <name evidence="6" type="ORF">H0S81_03300</name>
</gene>
<dbReference type="AlphaFoldDB" id="A0A931CWY7"/>
<dbReference type="InterPro" id="IPR050343">
    <property type="entry name" value="RsuA_PseudoU_synthase"/>
</dbReference>
<keyword evidence="2 4" id="KW-0413">Isomerase</keyword>
<protein>
    <recommendedName>
        <fullName evidence="4">Pseudouridine synthase</fullName>
        <ecNumber evidence="4">5.4.99.-</ecNumber>
    </recommendedName>
</protein>
<dbReference type="InterPro" id="IPR020103">
    <property type="entry name" value="PsdUridine_synth_cat_dom_sf"/>
</dbReference>
<dbReference type="GO" id="GO:0000455">
    <property type="term" value="P:enzyme-directed rRNA pseudouridine synthesis"/>
    <property type="evidence" value="ECO:0007669"/>
    <property type="project" value="UniProtKB-ARBA"/>
</dbReference>
<sequence length="243" mass="27006">MPTTGPEPENQPMRLQKFLARAGVCSRRAAEDLIVNGRIRVNGNRVTTLGTKVTPGTDMVQFDNTRVSLPQQKAFIYIAVNKPVGVVTSCARKHGDKIILDLVPLPDRIFPVGRLDKDSQGLVLLTNDGDLHNKLSHPSHNHEKEYKVTTVHPVKDTDLAAMAQGMIIQGKKTRKARVKRISDNQFILVLKQGLNRQIRKMVGKTGNRVAVLERIRMANVTLGNLAPGAWRYLTPEEIKGLTQ</sequence>
<dbReference type="PROSITE" id="PS50889">
    <property type="entry name" value="S4"/>
    <property type="match status" value="1"/>
</dbReference>
<dbReference type="Proteomes" id="UP000706172">
    <property type="component" value="Unassembled WGS sequence"/>
</dbReference>
<dbReference type="GO" id="GO:0003723">
    <property type="term" value="F:RNA binding"/>
    <property type="evidence" value="ECO:0007669"/>
    <property type="project" value="UniProtKB-KW"/>
</dbReference>
<dbReference type="CDD" id="cd00165">
    <property type="entry name" value="S4"/>
    <property type="match status" value="1"/>
</dbReference>
<proteinExistence type="inferred from homology"/>
<dbReference type="PANTHER" id="PTHR47683">
    <property type="entry name" value="PSEUDOURIDINE SYNTHASE FAMILY PROTEIN-RELATED"/>
    <property type="match status" value="1"/>
</dbReference>
<dbReference type="InterPro" id="IPR002942">
    <property type="entry name" value="S4_RNA-bd"/>
</dbReference>
<dbReference type="InterPro" id="IPR006145">
    <property type="entry name" value="PsdUridine_synth_RsuA/RluA"/>
</dbReference>
<comment type="caution">
    <text evidence="6">The sequence shown here is derived from an EMBL/GenBank/DDBJ whole genome shotgun (WGS) entry which is preliminary data.</text>
</comment>
<name>A0A931CWY7_9BACT</name>
<dbReference type="NCBIfam" id="TIGR00093">
    <property type="entry name" value="pseudouridine synthase"/>
    <property type="match status" value="1"/>
</dbReference>
<dbReference type="GO" id="GO:0120159">
    <property type="term" value="F:rRNA pseudouridine synthase activity"/>
    <property type="evidence" value="ECO:0007669"/>
    <property type="project" value="UniProtKB-ARBA"/>
</dbReference>
<dbReference type="InterPro" id="IPR000748">
    <property type="entry name" value="PsdUridine_synth_RsuA/RluB/E/F"/>
</dbReference>
<evidence type="ECO:0000313" key="6">
    <source>
        <dbReference type="EMBL" id="MBG0778934.1"/>
    </source>
</evidence>
<evidence type="ECO:0000256" key="4">
    <source>
        <dbReference type="RuleBase" id="RU003887"/>
    </source>
</evidence>
<dbReference type="InterPro" id="IPR042092">
    <property type="entry name" value="PsdUridine_s_RsuA/RluB/E/F_cat"/>
</dbReference>
<organism evidence="6 7">
    <name type="scientific">Desulfotignum balticum</name>
    <dbReference type="NCBI Taxonomy" id="115781"/>
    <lineage>
        <taxon>Bacteria</taxon>
        <taxon>Pseudomonadati</taxon>
        <taxon>Thermodesulfobacteriota</taxon>
        <taxon>Desulfobacteria</taxon>
        <taxon>Desulfobacterales</taxon>
        <taxon>Desulfobacteraceae</taxon>
        <taxon>Desulfotignum</taxon>
    </lineage>
</organism>
<feature type="domain" description="RNA-binding S4" evidence="5">
    <location>
        <begin position="13"/>
        <end position="75"/>
    </location>
</feature>
<dbReference type="Pfam" id="PF00849">
    <property type="entry name" value="PseudoU_synth_2"/>
    <property type="match status" value="1"/>
</dbReference>